<reference evidence="2" key="1">
    <citation type="journal article" date="2012" name="Nature">
        <title>A physical, genetic and functional sequence assembly of the barley genome.</title>
        <authorList>
            <consortium name="The International Barley Genome Sequencing Consortium"/>
            <person name="Mayer K.F."/>
            <person name="Waugh R."/>
            <person name="Brown J.W."/>
            <person name="Schulman A."/>
            <person name="Langridge P."/>
            <person name="Platzer M."/>
            <person name="Fincher G.B."/>
            <person name="Muehlbauer G.J."/>
            <person name="Sato K."/>
            <person name="Close T.J."/>
            <person name="Wise R.P."/>
            <person name="Stein N."/>
        </authorList>
    </citation>
    <scope>NUCLEOTIDE SEQUENCE [LARGE SCALE GENOMIC DNA]</scope>
    <source>
        <strain evidence="2">cv. Morex</strain>
    </source>
</reference>
<protein>
    <submittedName>
        <fullName evidence="1">Uncharacterized protein</fullName>
    </submittedName>
</protein>
<proteinExistence type="predicted"/>
<evidence type="ECO:0000313" key="2">
    <source>
        <dbReference type="Proteomes" id="UP000011116"/>
    </source>
</evidence>
<dbReference type="Proteomes" id="UP000011116">
    <property type="component" value="Chromosome 7H"/>
</dbReference>
<dbReference type="Gramene" id="HORVU.MOREX.r3.7HG0747640.1">
    <property type="protein sequence ID" value="HORVU.MOREX.r3.7HG0747640.1.CDS1"/>
    <property type="gene ID" value="HORVU.MOREX.r3.7HG0747640"/>
</dbReference>
<dbReference type="EnsemblPlants" id="HORVU.MOREX.r3.7HG0747640.1">
    <property type="protein sequence ID" value="HORVU.MOREX.r3.7HG0747640.1.CDS1"/>
    <property type="gene ID" value="HORVU.MOREX.r3.7HG0747640"/>
</dbReference>
<dbReference type="AlphaFoldDB" id="A0A8I6Z921"/>
<accession>A0A8I6Z921</accession>
<reference evidence="1" key="3">
    <citation type="submission" date="2022-01" db="UniProtKB">
        <authorList>
            <consortium name="EnsemblPlants"/>
        </authorList>
    </citation>
    <scope>IDENTIFICATION</scope>
    <source>
        <strain evidence="1">subsp. vulgare</strain>
    </source>
</reference>
<keyword evidence="2" id="KW-1185">Reference proteome</keyword>
<name>A0A8I6Z921_HORVV</name>
<evidence type="ECO:0000313" key="1">
    <source>
        <dbReference type="EnsemblPlants" id="HORVU.MOREX.r3.7HG0747640.1.CDS1"/>
    </source>
</evidence>
<organism evidence="1 2">
    <name type="scientific">Hordeum vulgare subsp. vulgare</name>
    <name type="common">Domesticated barley</name>
    <dbReference type="NCBI Taxonomy" id="112509"/>
    <lineage>
        <taxon>Eukaryota</taxon>
        <taxon>Viridiplantae</taxon>
        <taxon>Streptophyta</taxon>
        <taxon>Embryophyta</taxon>
        <taxon>Tracheophyta</taxon>
        <taxon>Spermatophyta</taxon>
        <taxon>Magnoliopsida</taxon>
        <taxon>Liliopsida</taxon>
        <taxon>Poales</taxon>
        <taxon>Poaceae</taxon>
        <taxon>BOP clade</taxon>
        <taxon>Pooideae</taxon>
        <taxon>Triticodae</taxon>
        <taxon>Triticeae</taxon>
        <taxon>Hordeinae</taxon>
        <taxon>Hordeum</taxon>
    </lineage>
</organism>
<reference evidence="1" key="2">
    <citation type="submission" date="2020-10" db="EMBL/GenBank/DDBJ databases">
        <authorList>
            <person name="Scholz U."/>
            <person name="Mascher M."/>
            <person name="Fiebig A."/>
        </authorList>
    </citation>
    <scope>NUCLEOTIDE SEQUENCE [LARGE SCALE GENOMIC DNA]</scope>
    <source>
        <strain evidence="1">cv. Morex</strain>
    </source>
</reference>
<sequence length="181" mass="21346">MQPVYSGNPIDIMNIKLKRFKKYFKGWGSSNFGHARKRRKWLREELGHIEELQENEVLSPELYCKKVEMQVELNSLLLEEEVAWLQKSHDNWLLKDDSNTEYFHRIVDGRRRRNTIVSLSCGDMVIEGNKNMLKHATDFIKNFLVLPVGTCARLMGICGVIERNWVILRTFSYLDPFLIQK</sequence>